<reference evidence="2 3" key="1">
    <citation type="submission" date="2016-10" db="EMBL/GenBank/DDBJ databases">
        <authorList>
            <person name="de Groot N.N."/>
        </authorList>
    </citation>
    <scope>NUCLEOTIDE SEQUENCE [LARGE SCALE GENOMIC DNA]</scope>
    <source>
        <strain evidence="2 3">LMG 24775</strain>
    </source>
</reference>
<feature type="domain" description="Phage tail collar" evidence="1">
    <location>
        <begin position="7"/>
        <end position="62"/>
    </location>
</feature>
<protein>
    <submittedName>
        <fullName evidence="2">Microcystin-dependent protein</fullName>
    </submittedName>
</protein>
<proteinExistence type="predicted"/>
<dbReference type="SUPFAM" id="SSF88874">
    <property type="entry name" value="Receptor-binding domain of short tail fibre protein gp12"/>
    <property type="match status" value="1"/>
</dbReference>
<dbReference type="RefSeq" id="WP_046241789.1">
    <property type="nucleotide sequence ID" value="NZ_CP141274.1"/>
</dbReference>
<dbReference type="EMBL" id="FNPE01000010">
    <property type="protein sequence ID" value="SDY97443.1"/>
    <property type="molecule type" value="Genomic_DNA"/>
</dbReference>
<sequence>MADPFYGEVRAFGFSFAPVNWAFCAGQTIQVQQNTALFAVIGSRFGGNGTTNFMLPNLQGKAAMGAGTGPGLSFRDIGETMGTATETLTLAQIPAHSHGISAQGAGATAATPSGNLLAQGMQGVPPRGSARPTYAAGPATSAMAPTALLPVGGNQAHSNMQPVLALNFCICLYGEFPVRP</sequence>
<name>A0A1H3P932_9BURK</name>
<dbReference type="InterPro" id="IPR011083">
    <property type="entry name" value="Phage_tail_collar_dom"/>
</dbReference>
<dbReference type="Proteomes" id="UP000183417">
    <property type="component" value="Unassembled WGS sequence"/>
</dbReference>
<accession>A0A1H3P932</accession>
<dbReference type="Pfam" id="PF07484">
    <property type="entry name" value="Collar"/>
    <property type="match status" value="1"/>
</dbReference>
<dbReference type="GeneID" id="94690139"/>
<evidence type="ECO:0000313" key="3">
    <source>
        <dbReference type="Proteomes" id="UP000183417"/>
    </source>
</evidence>
<evidence type="ECO:0000313" key="2">
    <source>
        <dbReference type="EMBL" id="SDY97443.1"/>
    </source>
</evidence>
<gene>
    <name evidence="2" type="ORF">SAMN05421547_11025</name>
</gene>
<evidence type="ECO:0000259" key="1">
    <source>
        <dbReference type="Pfam" id="PF07484"/>
    </source>
</evidence>
<dbReference type="Gene3D" id="3.90.1340.10">
    <property type="entry name" value="Phage tail collar domain"/>
    <property type="match status" value="1"/>
</dbReference>
<dbReference type="InterPro" id="IPR037053">
    <property type="entry name" value="Phage_tail_collar_dom_sf"/>
</dbReference>
<organism evidence="2 3">
    <name type="scientific">Delftia lacustris</name>
    <dbReference type="NCBI Taxonomy" id="558537"/>
    <lineage>
        <taxon>Bacteria</taxon>
        <taxon>Pseudomonadati</taxon>
        <taxon>Pseudomonadota</taxon>
        <taxon>Betaproteobacteria</taxon>
        <taxon>Burkholderiales</taxon>
        <taxon>Comamonadaceae</taxon>
        <taxon>Delftia</taxon>
    </lineage>
</organism>
<dbReference type="AlphaFoldDB" id="A0A1H3P932"/>